<accession>A0ABQ2TB05</accession>
<protein>
    <submittedName>
        <fullName evidence="2">Uncharacterized protein</fullName>
    </submittedName>
</protein>
<reference evidence="3" key="1">
    <citation type="journal article" date="2019" name="Int. J. Syst. Evol. Microbiol.">
        <title>The Global Catalogue of Microorganisms (GCM) 10K type strain sequencing project: providing services to taxonomists for standard genome sequencing and annotation.</title>
        <authorList>
            <consortium name="The Broad Institute Genomics Platform"/>
            <consortium name="The Broad Institute Genome Sequencing Center for Infectious Disease"/>
            <person name="Wu L."/>
            <person name="Ma J."/>
        </authorList>
    </citation>
    <scope>NUCLEOTIDE SEQUENCE [LARGE SCALE GENOMIC DNA]</scope>
    <source>
        <strain evidence="3">JCM 4350</strain>
    </source>
</reference>
<evidence type="ECO:0000313" key="2">
    <source>
        <dbReference type="EMBL" id="GGS61562.1"/>
    </source>
</evidence>
<organism evidence="2 3">
    <name type="scientific">Streptomyces badius</name>
    <dbReference type="NCBI Taxonomy" id="1941"/>
    <lineage>
        <taxon>Bacteria</taxon>
        <taxon>Bacillati</taxon>
        <taxon>Actinomycetota</taxon>
        <taxon>Actinomycetes</taxon>
        <taxon>Kitasatosporales</taxon>
        <taxon>Streptomycetaceae</taxon>
        <taxon>Streptomyces</taxon>
    </lineage>
</organism>
<sequence length="198" mass="20595">MQRQRGRGVGRLQDHPGPDMFRSVLQQPGGGGQAGLVGDQHLPGEILRGAVEPGGVVDTHRVAGTRLGGPAGRHTAFVQHEVDVDLARLRAHGADRVRAHRRDGLPLGGLPAALLGGAGQGDVGAVRAVREEDPHVLVADSGAPEARQPLSVEGHAGHARGERLHSGDDGSMDRHGHCPFVCMVGLSASPGDERTELT</sequence>
<gene>
    <name evidence="2" type="ORF">GCM10010253_40340</name>
</gene>
<proteinExistence type="predicted"/>
<feature type="region of interest" description="Disordered" evidence="1">
    <location>
        <begin position="1"/>
        <end position="37"/>
    </location>
</feature>
<name>A0ABQ2TB05_STRBA</name>
<evidence type="ECO:0000256" key="1">
    <source>
        <dbReference type="SAM" id="MobiDB-lite"/>
    </source>
</evidence>
<feature type="region of interest" description="Disordered" evidence="1">
    <location>
        <begin position="153"/>
        <end position="172"/>
    </location>
</feature>
<feature type="compositionally biased region" description="Basic and acidic residues" evidence="1">
    <location>
        <begin position="155"/>
        <end position="172"/>
    </location>
</feature>
<dbReference type="Proteomes" id="UP000659767">
    <property type="component" value="Unassembled WGS sequence"/>
</dbReference>
<dbReference type="EMBL" id="BMSZ01000011">
    <property type="protein sequence ID" value="GGS61562.1"/>
    <property type="molecule type" value="Genomic_DNA"/>
</dbReference>
<keyword evidence="3" id="KW-1185">Reference proteome</keyword>
<comment type="caution">
    <text evidence="2">The sequence shown here is derived from an EMBL/GenBank/DDBJ whole genome shotgun (WGS) entry which is preliminary data.</text>
</comment>
<evidence type="ECO:0000313" key="3">
    <source>
        <dbReference type="Proteomes" id="UP000659767"/>
    </source>
</evidence>